<dbReference type="GO" id="GO:0016787">
    <property type="term" value="F:hydrolase activity"/>
    <property type="evidence" value="ECO:0007669"/>
    <property type="project" value="InterPro"/>
</dbReference>
<name>A0A934TSG1_9BURK</name>
<gene>
    <name evidence="9" type="ORF">JJB11_10940</name>
</gene>
<comment type="cofactor">
    <cofactor evidence="1">
        <name>FAD</name>
        <dbReference type="ChEBI" id="CHEBI:57692"/>
    </cofactor>
</comment>
<reference evidence="9" key="1">
    <citation type="journal article" date="2012" name="J. Microbiol. Biotechnol.">
        <title>Ramlibacter ginsenosidimutans sp. nov., with ginsenoside-converting activity.</title>
        <authorList>
            <person name="Wang L."/>
            <person name="An D.S."/>
            <person name="Kim S.G."/>
            <person name="Jin F.X."/>
            <person name="Kim S.C."/>
            <person name="Lee S.T."/>
            <person name="Im W.T."/>
        </authorList>
    </citation>
    <scope>NUCLEOTIDE SEQUENCE</scope>
    <source>
        <strain evidence="9">KACC 17527</strain>
    </source>
</reference>
<dbReference type="AlphaFoldDB" id="A0A934TSG1"/>
<evidence type="ECO:0000256" key="1">
    <source>
        <dbReference type="ARBA" id="ARBA00001974"/>
    </source>
</evidence>
<dbReference type="GO" id="GO:0016614">
    <property type="term" value="F:oxidoreductase activity, acting on CH-OH group of donors"/>
    <property type="evidence" value="ECO:0007669"/>
    <property type="project" value="InterPro"/>
</dbReference>
<evidence type="ECO:0000256" key="6">
    <source>
        <dbReference type="SAM" id="MobiDB-lite"/>
    </source>
</evidence>
<evidence type="ECO:0000256" key="4">
    <source>
        <dbReference type="ARBA" id="ARBA00022827"/>
    </source>
</evidence>
<dbReference type="Gene3D" id="2.60.120.560">
    <property type="entry name" value="Exo-inulinase, domain 1"/>
    <property type="match status" value="1"/>
</dbReference>
<evidence type="ECO:0000259" key="8">
    <source>
        <dbReference type="Pfam" id="PF06439"/>
    </source>
</evidence>
<dbReference type="Pfam" id="PF05199">
    <property type="entry name" value="GMC_oxred_C"/>
    <property type="match status" value="1"/>
</dbReference>
<dbReference type="InterPro" id="IPR010496">
    <property type="entry name" value="AL/BT2_dom"/>
</dbReference>
<evidence type="ECO:0000313" key="9">
    <source>
        <dbReference type="EMBL" id="MBK6006609.1"/>
    </source>
</evidence>
<accession>A0A934TSG1</accession>
<feature type="domain" description="Glucose-methanol-choline oxidoreductase C-terminal" evidence="7">
    <location>
        <begin position="522"/>
        <end position="583"/>
    </location>
</feature>
<dbReference type="RefSeq" id="WP_201170347.1">
    <property type="nucleotide sequence ID" value="NZ_JAEPWM010000003.1"/>
</dbReference>
<evidence type="ECO:0000259" key="7">
    <source>
        <dbReference type="Pfam" id="PF05199"/>
    </source>
</evidence>
<keyword evidence="5" id="KW-0560">Oxidoreductase</keyword>
<evidence type="ECO:0000313" key="10">
    <source>
        <dbReference type="Proteomes" id="UP000630528"/>
    </source>
</evidence>
<dbReference type="PANTHER" id="PTHR42784">
    <property type="entry name" value="PYRANOSE 2-OXIDASE"/>
    <property type="match status" value="1"/>
</dbReference>
<evidence type="ECO:0000256" key="5">
    <source>
        <dbReference type="ARBA" id="ARBA00023002"/>
    </source>
</evidence>
<keyword evidence="3" id="KW-0285">Flavoprotein</keyword>
<feature type="domain" description="3-keto-alpha-glucoside-1,2-lyase/3-keto-2-hydroxy-glucal hydratase" evidence="8">
    <location>
        <begin position="609"/>
        <end position="779"/>
    </location>
</feature>
<keyword evidence="10" id="KW-1185">Reference proteome</keyword>
<feature type="compositionally biased region" description="Low complexity" evidence="6">
    <location>
        <begin position="818"/>
        <end position="830"/>
    </location>
</feature>
<keyword evidence="4" id="KW-0274">FAD</keyword>
<sequence length="830" mass="89485">MPTNLPRLISTSNSSDRVEVQDTRFTTDVVGRYVCSTWDEATNNGGVAFDAVVIGAGMFGAYCAEKLYRNANQRVLVLDAGPLLVTEHVQNLSRIGLNAAGAVPVSSNADDPGTRERVWGMPWRSKVAFPGLAYCLGGRSLFWGGWSPRLTPTDLQQWPQEIRDQLQNPAGVACDPNPVPGAQPSDEYCRTERETGVVPSGDYISQELEAKLRARMEAVRGAVPTLDAIEDAPLAVQAAPPASGLFSFDKWSSAPIFVDAVREDAGRAMAVGGPDSNWQRRLFFVPRVHVARLLMTGSAVTGIEAWEGDQQRFLAIPPQCAVVLATGTIEATRLALASFPTPLMGRNLMAHLRTNTTVRIHRSALGLALTDPLQAAALLVRGSTPDGRYHLQVTAAAVRGGSEDTMWQAVPDIDLLDRMLQGQREDWIVITLRGIGEMQGDRDPTKPKVTGAPPSWVDLSDQAEPLPPFSPMPAEQLQRAWVNLVAGNAEKRLWQAMDDAALALAHKLANDDPSLIQVLGQQRDGLGTTHHEAGTLWMGTDPAKSVTDLDGKFHHVSNTYVAGPALFPTLGSANPSLTALTLARRTARAIQRKSLVPETDFVALGTGGLVGWQQVGTGRFIELGGNIIEVDGGPGILWYSRQQFEDFVLRVDFRLSSPTDNSGVFLRFPDPAGNPDIPVQQGYEVQIDNTGFNPQTNSQGDPYHRTGAIYGLAPASGSLPSIQQWHTYEIEAIGARITVRLDGQQVSQLVNASRSPRGFIGLQAHHGGSKVQFARIRVKDLKPATIQPLKVQPSAGAKIPVQAIPGDATQPVPPITPTPSGGSPIRTRRP</sequence>
<dbReference type="Pfam" id="PF06439">
    <property type="entry name" value="3keto-disac_hyd"/>
    <property type="match status" value="1"/>
</dbReference>
<dbReference type="Proteomes" id="UP000630528">
    <property type="component" value="Unassembled WGS sequence"/>
</dbReference>
<dbReference type="PANTHER" id="PTHR42784:SF1">
    <property type="entry name" value="PYRANOSE 2-OXIDASE"/>
    <property type="match status" value="1"/>
</dbReference>
<dbReference type="Gene3D" id="3.50.50.60">
    <property type="entry name" value="FAD/NAD(P)-binding domain"/>
    <property type="match status" value="2"/>
</dbReference>
<dbReference type="InterPro" id="IPR036188">
    <property type="entry name" value="FAD/NAD-bd_sf"/>
</dbReference>
<dbReference type="InterPro" id="IPR007867">
    <property type="entry name" value="GMC_OxRtase_C"/>
</dbReference>
<evidence type="ECO:0000256" key="2">
    <source>
        <dbReference type="ARBA" id="ARBA00010790"/>
    </source>
</evidence>
<dbReference type="EMBL" id="JAEPWM010000003">
    <property type="protein sequence ID" value="MBK6006609.1"/>
    <property type="molecule type" value="Genomic_DNA"/>
</dbReference>
<organism evidence="9 10">
    <name type="scientific">Ramlibacter ginsenosidimutans</name>
    <dbReference type="NCBI Taxonomy" id="502333"/>
    <lineage>
        <taxon>Bacteria</taxon>
        <taxon>Pseudomonadati</taxon>
        <taxon>Pseudomonadota</taxon>
        <taxon>Betaproteobacteria</taxon>
        <taxon>Burkholderiales</taxon>
        <taxon>Comamonadaceae</taxon>
        <taxon>Ramlibacter</taxon>
    </lineage>
</organism>
<comment type="caution">
    <text evidence="9">The sequence shown here is derived from an EMBL/GenBank/DDBJ whole genome shotgun (WGS) entry which is preliminary data.</text>
</comment>
<dbReference type="SUPFAM" id="SSF51905">
    <property type="entry name" value="FAD/NAD(P)-binding domain"/>
    <property type="match status" value="1"/>
</dbReference>
<comment type="similarity">
    <text evidence="2">Belongs to the GMC oxidoreductase family.</text>
</comment>
<feature type="region of interest" description="Disordered" evidence="6">
    <location>
        <begin position="804"/>
        <end position="830"/>
    </location>
</feature>
<proteinExistence type="inferred from homology"/>
<evidence type="ECO:0000256" key="3">
    <source>
        <dbReference type="ARBA" id="ARBA00022630"/>
    </source>
</evidence>
<reference evidence="9" key="2">
    <citation type="submission" date="2021-01" db="EMBL/GenBank/DDBJ databases">
        <authorList>
            <person name="Kang M."/>
        </authorList>
    </citation>
    <scope>NUCLEOTIDE SEQUENCE</scope>
    <source>
        <strain evidence="9">KACC 17527</strain>
    </source>
</reference>
<dbReference type="InterPro" id="IPR051473">
    <property type="entry name" value="P2Ox-like"/>
</dbReference>
<protein>
    <submittedName>
        <fullName evidence="9">DUF1080 domain-containing protein</fullName>
    </submittedName>
</protein>